<dbReference type="OrthoDB" id="1492801at2"/>
<dbReference type="Pfam" id="PF08544">
    <property type="entry name" value="GHMP_kinases_C"/>
    <property type="match status" value="1"/>
</dbReference>
<dbReference type="InterPro" id="IPR013750">
    <property type="entry name" value="GHMP_kinase_C_dom"/>
</dbReference>
<gene>
    <name evidence="6" type="ORF">Pan181_13200</name>
</gene>
<accession>A0A518AKD2</accession>
<dbReference type="PANTHER" id="PTHR20861">
    <property type="entry name" value="HOMOSERINE/4-DIPHOSPHOCYTIDYL-2-C-METHYL-D-ERYTHRITOL KINASE"/>
    <property type="match status" value="1"/>
</dbReference>
<keyword evidence="3" id="KW-0418">Kinase</keyword>
<keyword evidence="4" id="KW-0067">ATP-binding</keyword>
<dbReference type="EMBL" id="CP036278">
    <property type="protein sequence ID" value="QDU55134.1"/>
    <property type="molecule type" value="Genomic_DNA"/>
</dbReference>
<evidence type="ECO:0000256" key="1">
    <source>
        <dbReference type="ARBA" id="ARBA00022679"/>
    </source>
</evidence>
<evidence type="ECO:0000313" key="7">
    <source>
        <dbReference type="Proteomes" id="UP000315750"/>
    </source>
</evidence>
<evidence type="ECO:0000313" key="6">
    <source>
        <dbReference type="EMBL" id="QDU55134.1"/>
    </source>
</evidence>
<organism evidence="6 7">
    <name type="scientific">Aeoliella mucimassa</name>
    <dbReference type="NCBI Taxonomy" id="2527972"/>
    <lineage>
        <taxon>Bacteria</taxon>
        <taxon>Pseudomonadati</taxon>
        <taxon>Planctomycetota</taxon>
        <taxon>Planctomycetia</taxon>
        <taxon>Pirellulales</taxon>
        <taxon>Lacipirellulaceae</taxon>
        <taxon>Aeoliella</taxon>
    </lineage>
</organism>
<dbReference type="InterPro" id="IPR036554">
    <property type="entry name" value="GHMP_kinase_C_sf"/>
</dbReference>
<keyword evidence="1" id="KW-0808">Transferase</keyword>
<protein>
    <recommendedName>
        <fullName evidence="5">GHMP kinase C-terminal domain-containing protein</fullName>
    </recommendedName>
</protein>
<dbReference type="RefSeq" id="WP_145246030.1">
    <property type="nucleotide sequence ID" value="NZ_CP036278.1"/>
</dbReference>
<keyword evidence="2" id="KW-0547">Nucleotide-binding</keyword>
<dbReference type="KEGG" id="amuc:Pan181_13200"/>
<evidence type="ECO:0000256" key="3">
    <source>
        <dbReference type="ARBA" id="ARBA00022777"/>
    </source>
</evidence>
<evidence type="ECO:0000256" key="4">
    <source>
        <dbReference type="ARBA" id="ARBA00022840"/>
    </source>
</evidence>
<proteinExistence type="predicted"/>
<sequence length="329" mass="35434">MSNPQSIELRTAARLHFGLWAWGPMHPRQFGGVGLMIEQPKLTVRATGASQFEARGAFASRMLAVAERCRTAWRLNSLPTCVLEVVESPPTHAGFGVGTQLSLAVAQLLSAWSDPLERHTAKLMPGEELARAAKRGRRSAIGTHGFCRGGLLVDAGKAADEPLGQLETRVEFPEPWRVVLLTPDNQQGKAGKEEQSAFAKLPAVPMATTHQLQQIARERIVPACQQGDFNEFATAVYEYGHLAGLCFAEVQGGAYSSDRIAEMVAALRERGVAGVGQSSWGPTLFAMQPSQAAAEKLVAELRSDTTANRCTITITPARNRGAELVVDPV</sequence>
<dbReference type="AlphaFoldDB" id="A0A518AKD2"/>
<dbReference type="PANTHER" id="PTHR20861:SF1">
    <property type="entry name" value="HOMOSERINE KINASE"/>
    <property type="match status" value="1"/>
</dbReference>
<dbReference type="GO" id="GO:0016301">
    <property type="term" value="F:kinase activity"/>
    <property type="evidence" value="ECO:0007669"/>
    <property type="project" value="UniProtKB-KW"/>
</dbReference>
<name>A0A518AKD2_9BACT</name>
<dbReference type="Gene3D" id="3.30.70.890">
    <property type="entry name" value="GHMP kinase, C-terminal domain"/>
    <property type="match status" value="1"/>
</dbReference>
<feature type="domain" description="GHMP kinase C-terminal" evidence="5">
    <location>
        <begin position="221"/>
        <end position="303"/>
    </location>
</feature>
<evidence type="ECO:0000259" key="5">
    <source>
        <dbReference type="Pfam" id="PF08544"/>
    </source>
</evidence>
<reference evidence="6 7" key="1">
    <citation type="submission" date="2019-02" db="EMBL/GenBank/DDBJ databases">
        <title>Deep-cultivation of Planctomycetes and their phenomic and genomic characterization uncovers novel biology.</title>
        <authorList>
            <person name="Wiegand S."/>
            <person name="Jogler M."/>
            <person name="Boedeker C."/>
            <person name="Pinto D."/>
            <person name="Vollmers J."/>
            <person name="Rivas-Marin E."/>
            <person name="Kohn T."/>
            <person name="Peeters S.H."/>
            <person name="Heuer A."/>
            <person name="Rast P."/>
            <person name="Oberbeckmann S."/>
            <person name="Bunk B."/>
            <person name="Jeske O."/>
            <person name="Meyerdierks A."/>
            <person name="Storesund J.E."/>
            <person name="Kallscheuer N."/>
            <person name="Luecker S."/>
            <person name="Lage O.M."/>
            <person name="Pohl T."/>
            <person name="Merkel B.J."/>
            <person name="Hornburger P."/>
            <person name="Mueller R.-W."/>
            <person name="Bruemmer F."/>
            <person name="Labrenz M."/>
            <person name="Spormann A.M."/>
            <person name="Op den Camp H."/>
            <person name="Overmann J."/>
            <person name="Amann R."/>
            <person name="Jetten M.S.M."/>
            <person name="Mascher T."/>
            <person name="Medema M.H."/>
            <person name="Devos D.P."/>
            <person name="Kaster A.-K."/>
            <person name="Ovreas L."/>
            <person name="Rohde M."/>
            <person name="Galperin M.Y."/>
            <person name="Jogler C."/>
        </authorList>
    </citation>
    <scope>NUCLEOTIDE SEQUENCE [LARGE SCALE GENOMIC DNA]</scope>
    <source>
        <strain evidence="6 7">Pan181</strain>
    </source>
</reference>
<dbReference type="PIRSF" id="PIRSF004884">
    <property type="entry name" value="Sugar_kin_arch"/>
    <property type="match status" value="1"/>
</dbReference>
<dbReference type="Proteomes" id="UP000315750">
    <property type="component" value="Chromosome"/>
</dbReference>
<dbReference type="GO" id="GO:0005524">
    <property type="term" value="F:ATP binding"/>
    <property type="evidence" value="ECO:0007669"/>
    <property type="project" value="UniProtKB-KW"/>
</dbReference>
<dbReference type="InterPro" id="IPR004422">
    <property type="entry name" value="RFAP_synthase"/>
</dbReference>
<evidence type="ECO:0000256" key="2">
    <source>
        <dbReference type="ARBA" id="ARBA00022741"/>
    </source>
</evidence>
<keyword evidence="7" id="KW-1185">Reference proteome</keyword>